<evidence type="ECO:0000259" key="3">
    <source>
        <dbReference type="Pfam" id="PF00483"/>
    </source>
</evidence>
<dbReference type="InterPro" id="IPR050065">
    <property type="entry name" value="GlmU-like"/>
</dbReference>
<dbReference type="Proteomes" id="UP000183924">
    <property type="component" value="Unassembled WGS sequence"/>
</dbReference>
<name>A0A1J8PH05_9COXI</name>
<protein>
    <submittedName>
        <fullName evidence="4">Mannose-1-phosphate guanyltransferase</fullName>
    </submittedName>
</protein>
<dbReference type="InterPro" id="IPR054790">
    <property type="entry name" value="MurU"/>
</dbReference>
<dbReference type="RefSeq" id="WP_071662848.1">
    <property type="nucleotide sequence ID" value="NZ_LUKY01000033.1"/>
</dbReference>
<dbReference type="PANTHER" id="PTHR43584">
    <property type="entry name" value="NUCLEOTIDYL TRANSFERASE"/>
    <property type="match status" value="1"/>
</dbReference>
<keyword evidence="2" id="KW-0548">Nucleotidyltransferase</keyword>
<accession>A0A1J8PH05</accession>
<comment type="caution">
    <text evidence="4">The sequence shown here is derived from an EMBL/GenBank/DDBJ whole genome shotgun (WGS) entry which is preliminary data.</text>
</comment>
<dbReference type="Gene3D" id="3.90.550.10">
    <property type="entry name" value="Spore Coat Polysaccharide Biosynthesis Protein SpsA, Chain A"/>
    <property type="match status" value="1"/>
</dbReference>
<dbReference type="SUPFAM" id="SSF53448">
    <property type="entry name" value="Nucleotide-diphospho-sugar transferases"/>
    <property type="match status" value="1"/>
</dbReference>
<dbReference type="InterPro" id="IPR005835">
    <property type="entry name" value="NTP_transferase_dom"/>
</dbReference>
<gene>
    <name evidence="4" type="ORF">A1D18_05825</name>
</gene>
<evidence type="ECO:0000256" key="2">
    <source>
        <dbReference type="ARBA" id="ARBA00022695"/>
    </source>
</evidence>
<dbReference type="OrthoDB" id="9788272at2"/>
<dbReference type="Pfam" id="PF00483">
    <property type="entry name" value="NTP_transferase"/>
    <property type="match status" value="1"/>
</dbReference>
<dbReference type="PANTHER" id="PTHR43584:SF8">
    <property type="entry name" value="N-ACETYLMURAMATE ALPHA-1-PHOSPHATE URIDYLYLTRANSFERASE"/>
    <property type="match status" value="1"/>
</dbReference>
<dbReference type="GO" id="GO:0016779">
    <property type="term" value="F:nucleotidyltransferase activity"/>
    <property type="evidence" value="ECO:0007669"/>
    <property type="project" value="UniProtKB-KW"/>
</dbReference>
<proteinExistence type="predicted"/>
<reference evidence="4 5" key="1">
    <citation type="submission" date="2016-03" db="EMBL/GenBank/DDBJ databases">
        <title>Comparative genomics of Rickettsiella.</title>
        <authorList>
            <person name="Chandler C."/>
            <person name="Wang Y."/>
        </authorList>
    </citation>
    <scope>NUCLEOTIDE SEQUENCE [LARGE SCALE GENOMIC DNA]</scope>
    <source>
        <strain evidence="4 5">RCFS May 2013</strain>
    </source>
</reference>
<dbReference type="CDD" id="cd06422">
    <property type="entry name" value="NTP_transferase_like_1"/>
    <property type="match status" value="1"/>
</dbReference>
<dbReference type="AlphaFoldDB" id="A0A1J8PH05"/>
<organism evidence="4 5">
    <name type="scientific">Candidatus Rickettsiella isopodorum</name>
    <dbReference type="NCBI Taxonomy" id="1225476"/>
    <lineage>
        <taxon>Bacteria</taxon>
        <taxon>Pseudomonadati</taxon>
        <taxon>Pseudomonadota</taxon>
        <taxon>Gammaproteobacteria</taxon>
        <taxon>Legionellales</taxon>
        <taxon>Coxiellaceae</taxon>
        <taxon>Rickettsiella</taxon>
    </lineage>
</organism>
<evidence type="ECO:0000256" key="1">
    <source>
        <dbReference type="ARBA" id="ARBA00022679"/>
    </source>
</evidence>
<keyword evidence="5" id="KW-1185">Reference proteome</keyword>
<sequence>MKAMILAAGRGLRLRPLTDKTPKPLILVANQPLIVHQVLKLAKIGIKEIVINVSYQAKQIIDTLGDGRTYGIKIDYSFEPTALETGGGICQALPILGSDPFIVISADIWSDFPLECLLSHSLDSFALAHLILVDNPSFHPQGDFHLTQSGLLSLDNTSSKFTFASLGIYHPNLFRRKSGAFPLSSLLYEYIAEKKITGEYYQGLWFNIGTPTELERLDEHLKQKSK</sequence>
<evidence type="ECO:0000313" key="5">
    <source>
        <dbReference type="Proteomes" id="UP000183924"/>
    </source>
</evidence>
<dbReference type="STRING" id="1225476.A1D18_05825"/>
<dbReference type="NCBIfam" id="NF045761">
    <property type="entry name" value="NAMPUrTaseMurU"/>
    <property type="match status" value="1"/>
</dbReference>
<dbReference type="InterPro" id="IPR029044">
    <property type="entry name" value="Nucleotide-diphossugar_trans"/>
</dbReference>
<keyword evidence="1 4" id="KW-0808">Transferase</keyword>
<dbReference type="EMBL" id="LUKY01000033">
    <property type="protein sequence ID" value="OIZ94357.1"/>
    <property type="molecule type" value="Genomic_DNA"/>
</dbReference>
<feature type="domain" description="Nucleotidyl transferase" evidence="3">
    <location>
        <begin position="2"/>
        <end position="122"/>
    </location>
</feature>
<evidence type="ECO:0000313" key="4">
    <source>
        <dbReference type="EMBL" id="OIZ94357.1"/>
    </source>
</evidence>